<reference evidence="1" key="1">
    <citation type="submission" date="2019-08" db="EMBL/GenBank/DDBJ databases">
        <authorList>
            <person name="Kucharzyk K."/>
            <person name="Murdoch R.W."/>
            <person name="Higgins S."/>
            <person name="Loffler F."/>
        </authorList>
    </citation>
    <scope>NUCLEOTIDE SEQUENCE</scope>
</reference>
<name>A0A645CIM5_9ZZZZ</name>
<protein>
    <submittedName>
        <fullName evidence="1">Uncharacterized protein</fullName>
    </submittedName>
</protein>
<evidence type="ECO:0000313" key="1">
    <source>
        <dbReference type="EMBL" id="MPM76784.1"/>
    </source>
</evidence>
<gene>
    <name evidence="1" type="ORF">SDC9_123783</name>
</gene>
<organism evidence="1">
    <name type="scientific">bioreactor metagenome</name>
    <dbReference type="NCBI Taxonomy" id="1076179"/>
    <lineage>
        <taxon>unclassified sequences</taxon>
        <taxon>metagenomes</taxon>
        <taxon>ecological metagenomes</taxon>
    </lineage>
</organism>
<dbReference type="AlphaFoldDB" id="A0A645CIM5"/>
<accession>A0A645CIM5</accession>
<sequence>MGTRFDCIVFGREPEGVEAHRVQYVVAIHAEEPAVDVGGRIPFRVSHMQARPGGIGEHIQYVHTLISGYVLILGHCKALVLFPVGLPLGFYFLEGVFAHGSNHTFASLISQRRQALPRGFHHQWLGKIPQLPSCSPSWR</sequence>
<dbReference type="EMBL" id="VSSQ01027498">
    <property type="protein sequence ID" value="MPM76784.1"/>
    <property type="molecule type" value="Genomic_DNA"/>
</dbReference>
<proteinExistence type="predicted"/>
<dbReference type="AntiFam" id="ANF00083">
    <property type="entry name" value="Shadow ORF (opposite leuS)"/>
</dbReference>
<comment type="caution">
    <text evidence="1">The sequence shown here is derived from an EMBL/GenBank/DDBJ whole genome shotgun (WGS) entry which is preliminary data.</text>
</comment>